<evidence type="ECO:0000313" key="1">
    <source>
        <dbReference type="EMBL" id="SME91350.1"/>
    </source>
</evidence>
<sequence length="96" mass="10524">MSKKNVKFHVLDGAEMTAEGLLFKGTILEPVVEQCEGCERAVDFDSKNYCPCYAQPAKKWGHGVCNFATHARAGVDKEGKVKVNPLKASKRAARGR</sequence>
<reference evidence="2" key="1">
    <citation type="submission" date="2017-04" db="EMBL/GenBank/DDBJ databases">
        <authorList>
            <person name="Varghese N."/>
            <person name="Submissions S."/>
        </authorList>
    </citation>
    <scope>NUCLEOTIDE SEQUENCE [LARGE SCALE GENOMIC DNA]</scope>
    <source>
        <strain evidence="2">K3S</strain>
    </source>
</reference>
<dbReference type="InterPro" id="IPR047766">
    <property type="entry name" value="PxxKW_fam"/>
</dbReference>
<dbReference type="AlphaFoldDB" id="A0A1X7C782"/>
<proteinExistence type="predicted"/>
<dbReference type="OrthoDB" id="5387471at2"/>
<gene>
    <name evidence="1" type="ORF">SAMN06295933_0446</name>
</gene>
<protein>
    <submittedName>
        <fullName evidence="1">Uncharacterized protein</fullName>
    </submittedName>
</protein>
<dbReference type="NCBIfam" id="NF038144">
    <property type="entry name" value="PxxKW"/>
    <property type="match status" value="1"/>
</dbReference>
<dbReference type="RefSeq" id="WP_085097656.1">
    <property type="nucleotide sequence ID" value="NZ_FWZU01000001.1"/>
</dbReference>
<dbReference type="Pfam" id="PF20657">
    <property type="entry name" value="DUF6811"/>
    <property type="match status" value="1"/>
</dbReference>
<evidence type="ECO:0000313" key="2">
    <source>
        <dbReference type="Proteomes" id="UP000192906"/>
    </source>
</evidence>
<dbReference type="Proteomes" id="UP000192906">
    <property type="component" value="Unassembled WGS sequence"/>
</dbReference>
<name>A0A1X7C782_9BACT</name>
<keyword evidence="2" id="KW-1185">Reference proteome</keyword>
<organism evidence="1 2">
    <name type="scientific">Desulfovibrio gilichinskyi</name>
    <dbReference type="NCBI Taxonomy" id="1519643"/>
    <lineage>
        <taxon>Bacteria</taxon>
        <taxon>Pseudomonadati</taxon>
        <taxon>Thermodesulfobacteriota</taxon>
        <taxon>Desulfovibrionia</taxon>
        <taxon>Desulfovibrionales</taxon>
        <taxon>Desulfovibrionaceae</taxon>
        <taxon>Desulfovibrio</taxon>
    </lineage>
</organism>
<dbReference type="EMBL" id="FWZU01000001">
    <property type="protein sequence ID" value="SME91350.1"/>
    <property type="molecule type" value="Genomic_DNA"/>
</dbReference>
<dbReference type="STRING" id="1519643.SAMN06295933_0446"/>
<accession>A0A1X7C782</accession>